<sequence length="185" mass="21388">MIGFTTDPRSSRSSPYCTDVARVTNSLILHVNADDPEAVMRVARVASEWRAEFGKDVVIDLVCYRRSGHNEMDEPMFTQPLMYKRIRQQKSVLDTYSQKLIVEGVITEQEFINEKEKYDKICEDSYEKAKKQTVVHNRAWIDSPWVGFFDNKDPMVLPDTGVDESILNHIGIPLLESFFLNFSFL</sequence>
<evidence type="ECO:0000259" key="6">
    <source>
        <dbReference type="Pfam" id="PF00676"/>
    </source>
</evidence>
<dbReference type="EMBL" id="CAAALY010266445">
    <property type="protein sequence ID" value="VEL40783.1"/>
    <property type="molecule type" value="Genomic_DNA"/>
</dbReference>
<dbReference type="Pfam" id="PF00676">
    <property type="entry name" value="E1_dh"/>
    <property type="match status" value="1"/>
</dbReference>
<dbReference type="GO" id="GO:0045252">
    <property type="term" value="C:oxoglutarate dehydrogenase complex"/>
    <property type="evidence" value="ECO:0007669"/>
    <property type="project" value="TreeGrafter"/>
</dbReference>
<dbReference type="OrthoDB" id="413077at2759"/>
<dbReference type="InterPro" id="IPR029061">
    <property type="entry name" value="THDP-binding"/>
</dbReference>
<organism evidence="7 8">
    <name type="scientific">Protopolystoma xenopodis</name>
    <dbReference type="NCBI Taxonomy" id="117903"/>
    <lineage>
        <taxon>Eukaryota</taxon>
        <taxon>Metazoa</taxon>
        <taxon>Spiralia</taxon>
        <taxon>Lophotrochozoa</taxon>
        <taxon>Platyhelminthes</taxon>
        <taxon>Monogenea</taxon>
        <taxon>Polyopisthocotylea</taxon>
        <taxon>Polystomatidea</taxon>
        <taxon>Polystomatidae</taxon>
        <taxon>Protopolystoma</taxon>
    </lineage>
</organism>
<proteinExistence type="inferred from homology"/>
<dbReference type="Gene3D" id="3.40.50.970">
    <property type="match status" value="1"/>
</dbReference>
<comment type="similarity">
    <text evidence="2">Belongs to the alpha-ketoglutarate dehydrogenase family.</text>
</comment>
<name>A0A3S5AYD7_9PLAT</name>
<dbReference type="InterPro" id="IPR011603">
    <property type="entry name" value="2oxoglutarate_DH_E1"/>
</dbReference>
<evidence type="ECO:0000256" key="4">
    <source>
        <dbReference type="ARBA" id="ARBA00023002"/>
    </source>
</evidence>
<keyword evidence="5" id="KW-0786">Thiamine pyrophosphate</keyword>
<evidence type="ECO:0000313" key="8">
    <source>
        <dbReference type="Proteomes" id="UP000784294"/>
    </source>
</evidence>
<dbReference type="PANTHER" id="PTHR23152:SF4">
    <property type="entry name" value="2-OXOADIPATE DEHYDROGENASE COMPLEX COMPONENT E1"/>
    <property type="match status" value="1"/>
</dbReference>
<dbReference type="GO" id="GO:0030976">
    <property type="term" value="F:thiamine pyrophosphate binding"/>
    <property type="evidence" value="ECO:0007669"/>
    <property type="project" value="InterPro"/>
</dbReference>
<evidence type="ECO:0000256" key="5">
    <source>
        <dbReference type="ARBA" id="ARBA00023052"/>
    </source>
</evidence>
<keyword evidence="8" id="KW-1185">Reference proteome</keyword>
<accession>A0A3S5AYD7</accession>
<comment type="caution">
    <text evidence="7">The sequence shown here is derived from an EMBL/GenBank/DDBJ whole genome shotgun (WGS) entry which is preliminary data.</text>
</comment>
<dbReference type="SUPFAM" id="SSF52518">
    <property type="entry name" value="Thiamin diphosphate-binding fold (THDP-binding)"/>
    <property type="match status" value="1"/>
</dbReference>
<feature type="domain" description="Dehydrogenase E1 component" evidence="6">
    <location>
        <begin position="1"/>
        <end position="133"/>
    </location>
</feature>
<dbReference type="PANTHER" id="PTHR23152">
    <property type="entry name" value="2-OXOGLUTARATE DEHYDROGENASE"/>
    <property type="match status" value="1"/>
</dbReference>
<comment type="cofactor">
    <cofactor evidence="1">
        <name>thiamine diphosphate</name>
        <dbReference type="ChEBI" id="CHEBI:58937"/>
    </cofactor>
</comment>
<evidence type="ECO:0000256" key="3">
    <source>
        <dbReference type="ARBA" id="ARBA00022946"/>
    </source>
</evidence>
<reference evidence="7" key="1">
    <citation type="submission" date="2018-11" db="EMBL/GenBank/DDBJ databases">
        <authorList>
            <consortium name="Pathogen Informatics"/>
        </authorList>
    </citation>
    <scope>NUCLEOTIDE SEQUENCE</scope>
</reference>
<keyword evidence="4" id="KW-0560">Oxidoreductase</keyword>
<evidence type="ECO:0000313" key="7">
    <source>
        <dbReference type="EMBL" id="VEL40783.1"/>
    </source>
</evidence>
<dbReference type="FunFam" id="3.40.50.970:FF:000135">
    <property type="entry name" value="Uncharacterized protein"/>
    <property type="match status" value="1"/>
</dbReference>
<protein>
    <recommendedName>
        <fullName evidence="6">Dehydrogenase E1 component domain-containing protein</fullName>
    </recommendedName>
</protein>
<dbReference type="GO" id="GO:0006099">
    <property type="term" value="P:tricarboxylic acid cycle"/>
    <property type="evidence" value="ECO:0007669"/>
    <property type="project" value="TreeGrafter"/>
</dbReference>
<dbReference type="GO" id="GO:0005739">
    <property type="term" value="C:mitochondrion"/>
    <property type="evidence" value="ECO:0007669"/>
    <property type="project" value="TreeGrafter"/>
</dbReference>
<gene>
    <name evidence="7" type="ORF">PXEA_LOCUS34223</name>
</gene>
<dbReference type="Proteomes" id="UP000784294">
    <property type="component" value="Unassembled WGS sequence"/>
</dbReference>
<dbReference type="GO" id="GO:0004591">
    <property type="term" value="F:oxoglutarate dehydrogenase (succinyl-transferring) activity"/>
    <property type="evidence" value="ECO:0007669"/>
    <property type="project" value="TreeGrafter"/>
</dbReference>
<evidence type="ECO:0000256" key="2">
    <source>
        <dbReference type="ARBA" id="ARBA00006936"/>
    </source>
</evidence>
<dbReference type="InterPro" id="IPR001017">
    <property type="entry name" value="DH_E1"/>
</dbReference>
<dbReference type="AlphaFoldDB" id="A0A3S5AYD7"/>
<evidence type="ECO:0000256" key="1">
    <source>
        <dbReference type="ARBA" id="ARBA00001964"/>
    </source>
</evidence>
<keyword evidence="3" id="KW-0809">Transit peptide</keyword>